<dbReference type="EMBL" id="LSBJ02000022">
    <property type="protein sequence ID" value="OWT42335.1"/>
    <property type="molecule type" value="Genomic_DNA"/>
</dbReference>
<dbReference type="GeneID" id="33937264"/>
<evidence type="ECO:0000313" key="2">
    <source>
        <dbReference type="Proteomes" id="UP000078397"/>
    </source>
</evidence>
<dbReference type="KEGG" id="pchm:VFPPC_18524"/>
<name>A0A219AQC2_METCM</name>
<dbReference type="Proteomes" id="UP000078397">
    <property type="component" value="Unassembled WGS sequence"/>
</dbReference>
<gene>
    <name evidence="1" type="ORF">VFPPC_18524</name>
</gene>
<keyword evidence="2" id="KW-1185">Reference proteome</keyword>
<reference evidence="1 2" key="1">
    <citation type="journal article" date="2016" name="PLoS Pathog.">
        <title>Biosynthesis of antibiotic leucinostatins in bio-control fungus Purpureocillium lilacinum and their inhibition on phytophthora revealed by genome mining.</title>
        <authorList>
            <person name="Wang G."/>
            <person name="Liu Z."/>
            <person name="Lin R."/>
            <person name="Li E."/>
            <person name="Mao Z."/>
            <person name="Ling J."/>
            <person name="Yang Y."/>
            <person name="Yin W.B."/>
            <person name="Xie B."/>
        </authorList>
    </citation>
    <scope>NUCLEOTIDE SEQUENCE [LARGE SCALE GENOMIC DNA]</scope>
    <source>
        <strain evidence="1">170</strain>
    </source>
</reference>
<accession>A0A219AQC2</accession>
<comment type="caution">
    <text evidence="1">The sequence shown here is derived from an EMBL/GenBank/DDBJ whole genome shotgun (WGS) entry which is preliminary data.</text>
</comment>
<protein>
    <submittedName>
        <fullName evidence="1">Uncharacterized protein</fullName>
    </submittedName>
</protein>
<dbReference type="RefSeq" id="XP_022284870.1">
    <property type="nucleotide sequence ID" value="XM_022430119.1"/>
</dbReference>
<evidence type="ECO:0000313" key="1">
    <source>
        <dbReference type="EMBL" id="OWT42335.1"/>
    </source>
</evidence>
<sequence>MGFTNLQAILDYLNPSVSAGKANITHTTVRGKIVAALELHKQSVIHVCLLIWRASKRRWKLVGDKFDSEAGTREIGGRGLWENILCRVRRFANPPNPQQLPVDPLC</sequence>
<proteinExistence type="predicted"/>
<dbReference type="AlphaFoldDB" id="A0A219AQC2"/>
<organism evidence="1 2">
    <name type="scientific">Pochonia chlamydosporia 170</name>
    <dbReference type="NCBI Taxonomy" id="1380566"/>
    <lineage>
        <taxon>Eukaryota</taxon>
        <taxon>Fungi</taxon>
        <taxon>Dikarya</taxon>
        <taxon>Ascomycota</taxon>
        <taxon>Pezizomycotina</taxon>
        <taxon>Sordariomycetes</taxon>
        <taxon>Hypocreomycetidae</taxon>
        <taxon>Hypocreales</taxon>
        <taxon>Clavicipitaceae</taxon>
        <taxon>Pochonia</taxon>
    </lineage>
</organism>